<dbReference type="Gene3D" id="3.30.559.10">
    <property type="entry name" value="Chloramphenicol acetyltransferase-like domain"/>
    <property type="match status" value="6"/>
</dbReference>
<feature type="domain" description="Carrier" evidence="7">
    <location>
        <begin position="4270"/>
        <end position="4346"/>
    </location>
</feature>
<dbReference type="SUPFAM" id="SSF47336">
    <property type="entry name" value="ACP-like"/>
    <property type="match status" value="6"/>
</dbReference>
<dbReference type="InterPro" id="IPR000873">
    <property type="entry name" value="AMP-dep_synth/lig_dom"/>
</dbReference>
<evidence type="ECO:0000256" key="1">
    <source>
        <dbReference type="ARBA" id="ARBA00004924"/>
    </source>
</evidence>
<evidence type="ECO:0000256" key="2">
    <source>
        <dbReference type="ARBA" id="ARBA00022450"/>
    </source>
</evidence>
<comment type="pathway">
    <text evidence="1">Siderophore biosynthesis.</text>
</comment>
<dbReference type="NCBIfam" id="TIGR01733">
    <property type="entry name" value="AA-adenyl-dom"/>
    <property type="match status" value="2"/>
</dbReference>
<dbReference type="Pfam" id="PF00550">
    <property type="entry name" value="PP-binding"/>
    <property type="match status" value="6"/>
</dbReference>
<dbReference type="InterPro" id="IPR045851">
    <property type="entry name" value="AMP-bd_C_sf"/>
</dbReference>
<keyword evidence="4" id="KW-0436">Ligase</keyword>
<dbReference type="Pfam" id="PF00501">
    <property type="entry name" value="AMP-binding"/>
    <property type="match status" value="4"/>
</dbReference>
<proteinExistence type="inferred from homology"/>
<dbReference type="InterPro" id="IPR010071">
    <property type="entry name" value="AA_adenyl_dom"/>
</dbReference>
<reference evidence="8" key="1">
    <citation type="submission" date="2021-12" db="EMBL/GenBank/DDBJ databases">
        <title>Curvularia clavata genome.</title>
        <authorList>
            <person name="Cao Y."/>
        </authorList>
    </citation>
    <scope>NUCLEOTIDE SEQUENCE</scope>
    <source>
        <strain evidence="8">Yc1106</strain>
    </source>
</reference>
<protein>
    <submittedName>
        <fullName evidence="8">Non-ribosomal peptide synthetase 2</fullName>
    </submittedName>
</protein>
<dbReference type="GO" id="GO:0031169">
    <property type="term" value="P:ferrichrome biosynthetic process"/>
    <property type="evidence" value="ECO:0007669"/>
    <property type="project" value="UniProtKB-ARBA"/>
</dbReference>
<dbReference type="SUPFAM" id="SSF56801">
    <property type="entry name" value="Acetyl-CoA synthetase-like"/>
    <property type="match status" value="4"/>
</dbReference>
<dbReference type="FunFam" id="3.40.50.980:FF:000001">
    <property type="entry name" value="Non-ribosomal peptide synthetase"/>
    <property type="match status" value="2"/>
</dbReference>
<dbReference type="PANTHER" id="PTHR45527:SF1">
    <property type="entry name" value="FATTY ACID SYNTHASE"/>
    <property type="match status" value="1"/>
</dbReference>
<dbReference type="FunFam" id="3.30.300.30:FF:000033">
    <property type="entry name" value="Nonribosomal siderophore peptide synthase SidC"/>
    <property type="match status" value="1"/>
</dbReference>
<dbReference type="CDD" id="cd05918">
    <property type="entry name" value="A_NRPS_SidN3_like"/>
    <property type="match status" value="3"/>
</dbReference>
<dbReference type="GO" id="GO:0031177">
    <property type="term" value="F:phosphopantetheine binding"/>
    <property type="evidence" value="ECO:0007669"/>
    <property type="project" value="InterPro"/>
</dbReference>
<dbReference type="Gene3D" id="3.30.300.30">
    <property type="match status" value="4"/>
</dbReference>
<dbReference type="InterPro" id="IPR036736">
    <property type="entry name" value="ACP-like_sf"/>
</dbReference>
<dbReference type="SMART" id="SM00823">
    <property type="entry name" value="PKS_PP"/>
    <property type="match status" value="6"/>
</dbReference>
<evidence type="ECO:0000313" key="8">
    <source>
        <dbReference type="EMBL" id="USP73643.1"/>
    </source>
</evidence>
<dbReference type="Pfam" id="PF00668">
    <property type="entry name" value="Condensation"/>
    <property type="match status" value="6"/>
</dbReference>
<dbReference type="OrthoDB" id="416786at2759"/>
<keyword evidence="2" id="KW-0596">Phosphopantetheine</keyword>
<dbReference type="FunFam" id="3.40.50.12780:FF:000024">
    <property type="entry name" value="Nonribosomal siderophore peptide synthase SidC"/>
    <property type="match status" value="2"/>
</dbReference>
<dbReference type="GO" id="GO:0005737">
    <property type="term" value="C:cytoplasm"/>
    <property type="evidence" value="ECO:0007669"/>
    <property type="project" value="TreeGrafter"/>
</dbReference>
<keyword evidence="9" id="KW-1185">Reference proteome</keyword>
<dbReference type="PROSITE" id="PS50075">
    <property type="entry name" value="CARRIER"/>
    <property type="match status" value="5"/>
</dbReference>
<dbReference type="InterPro" id="IPR009081">
    <property type="entry name" value="PP-bd_ACP"/>
</dbReference>
<feature type="domain" description="Carrier" evidence="7">
    <location>
        <begin position="4829"/>
        <end position="4902"/>
    </location>
</feature>
<dbReference type="FunFam" id="3.30.300.30:FF:000015">
    <property type="entry name" value="Nonribosomal peptide synthase SidD"/>
    <property type="match status" value="2"/>
</dbReference>
<dbReference type="EMBL" id="CP089274">
    <property type="protein sequence ID" value="USP73643.1"/>
    <property type="molecule type" value="Genomic_DNA"/>
</dbReference>
<dbReference type="SMART" id="SM01294">
    <property type="entry name" value="PKS_PP_betabranch"/>
    <property type="match status" value="1"/>
</dbReference>
<feature type="region of interest" description="Disordered" evidence="6">
    <location>
        <begin position="4809"/>
        <end position="4830"/>
    </location>
</feature>
<accession>A0A9Q9DNA2</accession>
<comment type="similarity">
    <text evidence="5">Belongs to the NRP synthetase family.</text>
</comment>
<dbReference type="GO" id="GO:0016874">
    <property type="term" value="F:ligase activity"/>
    <property type="evidence" value="ECO:0007669"/>
    <property type="project" value="UniProtKB-KW"/>
</dbReference>
<keyword evidence="3" id="KW-0597">Phosphoprotein</keyword>
<evidence type="ECO:0000256" key="5">
    <source>
        <dbReference type="ARBA" id="ARBA00029454"/>
    </source>
</evidence>
<dbReference type="PROSITE" id="PS00012">
    <property type="entry name" value="PHOSPHOPANTETHEINE"/>
    <property type="match status" value="5"/>
</dbReference>
<dbReference type="GO" id="GO:0010106">
    <property type="term" value="P:cellular response to iron ion starvation"/>
    <property type="evidence" value="ECO:0007669"/>
    <property type="project" value="UniProtKB-ARBA"/>
</dbReference>
<name>A0A9Q9DNA2_CURCL</name>
<feature type="domain" description="Carrier" evidence="7">
    <location>
        <begin position="1610"/>
        <end position="1684"/>
    </location>
</feature>
<dbReference type="Gene3D" id="3.30.559.30">
    <property type="entry name" value="Nonribosomal peptide synthetase, condensation domain"/>
    <property type="match status" value="6"/>
</dbReference>
<dbReference type="InterPro" id="IPR006162">
    <property type="entry name" value="Ppantetheine_attach_site"/>
</dbReference>
<dbReference type="GO" id="GO:0043041">
    <property type="term" value="P:amino acid activation for nonribosomal peptide biosynthetic process"/>
    <property type="evidence" value="ECO:0007669"/>
    <property type="project" value="TreeGrafter"/>
</dbReference>
<dbReference type="InterPro" id="IPR042099">
    <property type="entry name" value="ANL_N_sf"/>
</dbReference>
<evidence type="ECO:0000313" key="9">
    <source>
        <dbReference type="Proteomes" id="UP001056012"/>
    </source>
</evidence>
<feature type="domain" description="Carrier" evidence="7">
    <location>
        <begin position="2647"/>
        <end position="2720"/>
    </location>
</feature>
<feature type="domain" description="Carrier" evidence="7">
    <location>
        <begin position="3717"/>
        <end position="3794"/>
    </location>
</feature>
<dbReference type="InterPro" id="IPR020845">
    <property type="entry name" value="AMP-binding_CS"/>
</dbReference>
<dbReference type="InterPro" id="IPR020806">
    <property type="entry name" value="PKS_PP-bd"/>
</dbReference>
<organism evidence="8 9">
    <name type="scientific">Curvularia clavata</name>
    <dbReference type="NCBI Taxonomy" id="95742"/>
    <lineage>
        <taxon>Eukaryota</taxon>
        <taxon>Fungi</taxon>
        <taxon>Dikarya</taxon>
        <taxon>Ascomycota</taxon>
        <taxon>Pezizomycotina</taxon>
        <taxon>Dothideomycetes</taxon>
        <taxon>Pleosporomycetidae</taxon>
        <taxon>Pleosporales</taxon>
        <taxon>Pleosporineae</taxon>
        <taxon>Pleosporaceae</taxon>
        <taxon>Curvularia</taxon>
    </lineage>
</organism>
<evidence type="ECO:0000256" key="6">
    <source>
        <dbReference type="SAM" id="MobiDB-lite"/>
    </source>
</evidence>
<dbReference type="CDD" id="cd19542">
    <property type="entry name" value="CT_NRPS-like"/>
    <property type="match status" value="1"/>
</dbReference>
<dbReference type="PANTHER" id="PTHR45527">
    <property type="entry name" value="NONRIBOSOMAL PEPTIDE SYNTHETASE"/>
    <property type="match status" value="1"/>
</dbReference>
<dbReference type="InterPro" id="IPR023213">
    <property type="entry name" value="CAT-like_dom_sf"/>
</dbReference>
<dbReference type="Proteomes" id="UP001056012">
    <property type="component" value="Chromosome 1"/>
</dbReference>
<gene>
    <name evidence="8" type="ORF">yc1106_00917</name>
</gene>
<evidence type="ECO:0000256" key="4">
    <source>
        <dbReference type="ARBA" id="ARBA00022598"/>
    </source>
</evidence>
<dbReference type="InterPro" id="IPR001242">
    <property type="entry name" value="Condensation_dom"/>
</dbReference>
<dbReference type="NCBIfam" id="NF003417">
    <property type="entry name" value="PRK04813.1"/>
    <property type="match status" value="4"/>
</dbReference>
<dbReference type="Gene3D" id="1.10.1200.10">
    <property type="entry name" value="ACP-like"/>
    <property type="match status" value="6"/>
</dbReference>
<dbReference type="VEuPathDB" id="FungiDB:yc1106_00917"/>
<evidence type="ECO:0000259" key="7">
    <source>
        <dbReference type="PROSITE" id="PS50075"/>
    </source>
</evidence>
<dbReference type="SUPFAM" id="SSF52777">
    <property type="entry name" value="CoA-dependent acyltransferases"/>
    <property type="match status" value="12"/>
</dbReference>
<dbReference type="PROSITE" id="PS00455">
    <property type="entry name" value="AMP_BINDING"/>
    <property type="match status" value="1"/>
</dbReference>
<evidence type="ECO:0000256" key="3">
    <source>
        <dbReference type="ARBA" id="ARBA00022553"/>
    </source>
</evidence>
<dbReference type="Gene3D" id="3.40.50.12780">
    <property type="entry name" value="N-terminal domain of ligase-like"/>
    <property type="match status" value="4"/>
</dbReference>
<sequence length="5368" mass="595709">MPAAKTPYDTAYKNGVSPSVSIINEQPSILKGPSLLHELVPRPHHDATAIDFLEHGSKRRKFSYSTLHSLSDAFAGRLTEILAKLESASSIIPVLLPQSPELYVVLLAILKAGKAFCPLNLDTPPERLRFILDDISADLLITSSSYDDQLRTAADIHVVLIDRELSRCNDSVCDDLPQPNTHDLAYVLYTSGSTGLPKAVSVSHRAVTQSLLAHDRHIPDFSRFLQFAAPTFDVSIFEIFFPWFRGKTLVGCTRAQMLDDLSGTIVNLDVDAAELTPTVVGNLLPRRSSVPCLRLLLTIGEMLTRPVVDEYGGDSSKPSLLWAMYGPTEAAIHCTIWPQFSTSCSTSTIGIPLDTVSAFILAPSAPSEQHLASPSVEILPVGEIGELAIGGPQIADEYLNRPDLTRASFIEHPDHGRLYRTGDRARINEQGILECLGRVVTGQVKLRGQRIELGEIEQAIMKTKCRAATAMIIQENLVAFCSVEDGVSQADVFMTCKRWLPASVVPSDIFLVDVMPQLPSGKVDRNSLEKMYLHSRSDVRASSPNLGSEDPVSYSVQNIVSQHTTQNIELHTSLASVGIDSLKAIRIASALRRVGYSLGAVEVLSTATLADLIEVCRERKMGDEEIPAESTTVTAKYQLDGWHDGVAYMMPCTPLQEAMLAETRSRPTAYCNWIEVELSVIRTYEQIRGALLLLAQKTEALRTGFRTESQQTTVFSQIIWKELLTSQIRRVSTFSKEFSLQSDDDFLRPFNVQISTQFQRPRLLFQIHHALYDGWSFDLLLHDLDKCLHGEQMLSRPSFREVVQYFTNERRPSSDQDLRDYWNTLLSDHIPTTLPNYHGKVIHSPAAHRVSGKSTVSPHRLFDCAQQLAVNPQVYFQAATAYILGLYSGTSDVVLGNVTSGRTIPVAGVEDVVGPCIASLPFRINFTDTSSVRDILQKTQLINRDSLRHSEIPLREIARAVNVKPGMRLFETLFVWQQSIMSDENPSLVAKVVDSADELEFRITLEFEPAGDNILFRGTFDASTVSERQVKYLFGQIDEVVETLLADVERPMTEINQGFTTPSLSIANPTPMKQRFHHGPAYAVEQWASSEPHKTAIIFGHNVNGTIEIKDEMTYSLLNSRANQLARVLAEHGVGNDQLVCIMMEKSVDLYTSILAVLKLGCGYLPLVPDTPIDRVKTILNDAQVAVCVSESSVSSNLGSDLSVDIVDFDRTSLSDYSSQNLDIPYNGDHLAYAIFTSGSTGTPKGVLVTQDNLMSNLEYLSTVYPFSSDSRLLQACSQAFDVSVFEIFFSWYVGMCLCSAAKEHLFRDFEAAINRLEVTHLSLTPTVAALVDPDNVPKVEFLVTAGEALTEHVRRKWAGRGLYQGYGPSETTNICTVRPAVTPDDLINNIGQPFGNTSAFVLDPDSQNILPRGAVGELCFGGSQVFRGYLNRPELNAQKIIHLPTYGRIYRSGDMGILLPDDSILSTGRTDDQVKIRGQRVELGETTSVILDHGAVRDCVTLALDQNGKAKTLVSFWVPTKSSSADFEMLEPSQFALTIAELFDLLARRLPSYMVPSHLMPISCLPMTPQAKIDKRLLQRYFSSSNEAALDHSAISNGIKETGEGNLSTPWDQNVAEILSRTLDVSPDVLKRTTSFFNLGLDSVSAIRFCSELRKAELGDFSVSEVLKHPSIADLASLRTLQPPTKTPGKSRSVDPSSVFTIDQIRRIWSHVEKTGLSVMKVLPCTPLQEAMISSGLSSSEHAYGNIMIFDIRGDVRQLQKCWKVMVQRHDILRTSFVATEDQSYSFAQVIVEDHDVVWHQHSMESALQSHLIKTISQLLEASKPPVYFGLVQEEDSTKLLFCCHHALYDGIAISTLLAEIQELYRGRQLPPPIPYEVYLKHMLDQDLTQADKYWSALLEGFEPTSFPALTTERSHTHGGFETLSGRLEMSLEAVQKASRGLSVSLLSVVQAAWVKLLHFYTRESDVCFGNVVSGRSFPGDDLERLVAPCFNTLPVRAKFDFQESNRALVNLMHSRSVESHSQQLTPLRRIQKTALKEGGHLFDTLLILQQPSSPLDSSIWRLDQDPGNMDIPIVCEITQDQIENTLRLKLHYHASLLSESEASILIDTYNASLSSLVTSPEAPSINTDMFPTNLWAASNMDFKRLDSSSKFLHSGFEHMALSHPDRIALDFWHGPGKKTTWSFEQLNREANKIAHALIEHGAGPEQVVPIHIAKSPVYYASVLGVLKAGAAFAPVHPDLPEARKQFMFTELKAKVVLYDDSTLISKDLTGATKLNVQSLSDHSDFNPAIELKETNLAYCLFTSGSTGTPKAVIPWDSSSRLLQYAAVTFDMCYYDCFLAWTFGFTLCAAKQGDLLNDLPGAINALEVDLLDLTPSVAESLKRTDVPKVKWLYCIGEAMSPAVVKKWQGVCVNSYGPTEAAFCTTMVPVSRDGITSVIGKPFPTTSFAVFSEQGETPLPFLSIGELYIGGTQLARGYWDQFDLTKERFVMRCGQRFYKSGDMVRILSDGNFEFVGRVDDQVKIRGLRVELGEINTVLADLQPDLASVTTQILRKDQAAKEQLVSFLVMRRPIKESDIPELQRTLKKLAGTRLPSYMVPQFFLVVDAIPKSMAGKIDKKALNTIFQQYSDANAFTNGDSHTAEHHWSKTESDVRKVMAQMSKTPAENISPTTSIYQLGLDSISAVQIASILRGQGYTIKATDVLKYITCSDIAEHLSQRAPLETSPVSQLDFHAFESQHKPQIVKYHKLRDQDVVAVRPCTSLQNGMMSQFVAKDGTVYMNYLRLQLEPYVDMGKLKAAWSSVMEREPMLRTGFTHVKDPLTSFVMIEYTQDSVTLPWSATEEQDELPADTWLAQMQHQALKELHVPPWALRFIQMDGQSFLDLAILHALFDAQSLRSIFSDVMASYKGIEMPPVLALDEVVNHIIQSSKQDNKSGDTFWTELGKTANPSRFPNLAPLKYDPEPAIVCTRQSAKSLLELENGCRQVNTTMPAVGMASWLSLLSSYTGESSVTCGVVLSGRNSELTAHSNFPCINTVPLAFTVTDDLANMLKSITALNAGIQEHQFSPLKKIQGLMGFPNEALFDTVFAYQKLANDTNSGELWAVVDEKATIEYPVSIELEPKDGQLEYRLTYLPHVIPREQASLILAQLDHLVESFLFGAEPSYSAQLYSITPAKEDELPSDAKLLHELVEKTVEKFPQRIAFEFMSNESNGKRSVRRWTYAELDHEGNRIARLLSSHHVEPGSLVGVCFDKCPEASFAMLGVLKAGCAFVAIDPGAPAARQTFITNDSGAQAVLSMASQSAQFKKDTKVPVLNLDEVEWRSLSGEKLLLNNKINPQDRSYCLYTSGTTGTPKGCELTHENAVQALLAFQRLFAGHWDANSRWLQFASFHFDVSVLEQYWSWSVGICVVSAPRDLIFEDLASSIRDLDITHIDLTPSLAQILHPDDVPSLCKGVFITGGESLKQEILDVWGPKGVIYNGYGPTEATIGCTMYPRVPANGKPSNIGPQFDNVGSLVLRPGSDIPVLRGAIGELCVSGKLVGKGYLNRPELTGERFPYLDRFSKRVYRTGDVVRILHDGTFQFLGRADDQVKLRGQRLEVAEINSVIKQSDRDISDVATLVLKHPKQQKEQLISFLVCSKALKAQPEVLLGEIQGIANAKQACEDKLPPYMIPTHFVPLTSIPLNVNNKADGRRLKQMYEALSASDLQKLSANTGSRDELWSKQEEKIRDVMLEALDVSRESATKDASFFELGMDSISVIGVTRSLRKAGFAKVTASMIMQHATIRRLAKTLAANIATRSSHGSVFAAQQYVNATNHRHRRKVAQSLSIKPNMIEALAPCTPLQQGMIARSIESDKGLYFNSFQFRLSMDVDEQKLEDAWERVYDWTQVLRTVFINTEEGYLQAFISGIPFTGIIRSSAEDQDLVDHMARLRQHWLSLNEVEFKCPFQVHFVTTKTQKLLIVHIFHGLYDGNSIGLILQAVWESYHGKRLPSNAPSFSTALVHGPLKAAEGAIEFWEKRISANTTPLPTLHNNPEQDTVVVSRTTLAPTNFDHIRRQLNVTAQAIVQACWLSVLHRHVKGNVATGIVVSGRSIDLEGADVVVGPMFNTIPYHQRLQSCESWSSMIKTAHDFNIAAHPFQHTPLRDIMKWCKRPHTNPLFDNLFVYQIAQENQEWARNDVWEILNGETVADYPLAFEVEQKHNNQLQLMLVAQGHIVDAQTAVGLVDQFEEALRQALYDPSAVLELPVDPDDAAETPATQSLSAQDNHNTWDFEWTDDAVAIKEEIASLAANELEDINEKTSIFELGLDSIDAIKLSSKLKKRGIELSVSGIMRGLTISKMVQNVSTKNIRAADALSGFDFNSYKQMLARSIDRAALNTNGIEEILPLTPLQEAMVAEMIASEYTRYFNHDVLKLDSRTDTKKLEEAWRVVVSASPILRTGFVEVDDPDIDLSFAQVIHSQPHEFCSHISFSGPPDFTSVFEDLRNAAIHGPLSTPPFHLTFIEIPGQCYLVLSIAHALYDGWSLGLLHSDVHRAYCDAFETRPSYEPMLAEIIRASRSDAAGFWQDYLSGASVNTFPRQIPRQDETSSVVHRIEEDSEVALSDIQTFAKNNNISLQTVGQTVFALVTAYFTRSVDVTFGSVLSGRDDDEASQLMFPTMNTVAIRTVLHGTSVEMLHYVQDNFANIKQWQHYPLRKALSQAGVSGRLFESLFIYQKSLEQERDEHERLYTSVEGHNDVEYPVCVEMEVVKGTLVWRCAVKEEIFNAEETKQLLKRMDDVLRHVIKHPKAPIMQITAEGTSICGLPAFEEAEAQPTREATELSGGNEKDTPSTATAGRIREVLVAVSKTPEDEITNDMTIFHMGLDSISAIKVSSHLRKQGIVLSVGEMLQAGSVENMAKLVDSRTTETSDGGKDDQKDMEEAMKDLDKEDILARAGIDISNVVQVLPVTAGQLYMLSMWLNNNGTNFYPDFTYKLDGDVTLENLQESWRALVTVSPILRTCFASAGEHRVSYIQIVLRDTDTAIVDVTGCGEDETQTRIRQAASRQPWAKLFVSQHPSGWNLRLKIHHALYDGVSLPLLMQQLQQLCNGNGPLLPQDDIVAKLVATAYSPSACQQRRHFWETYFGHSATSSAHSQLSTPPSARIEIFRQGLTPSLLLDTAARHHGVSPHALFLAAYAQASCSTSTDVLILGIYLANRALPHASIASAPTPTLNLLPLRITSPHHRSTIDLAVSIQRDIQALSAPAIACSSLLEIQQWTGVKVDIFVNFLVDVPESDSARGGDLSAVVRSIQPVMQDSQLSSSRVKEIHSEESVPQELVNQDVNAVFLHAIDVEATIREGALDVGVFAPVEKMNLEEGEALVEGLRGVLEAL</sequence>